<dbReference type="InterPro" id="IPR001611">
    <property type="entry name" value="Leu-rich_rpt"/>
</dbReference>
<dbReference type="PROSITE" id="PS50181">
    <property type="entry name" value="FBOX"/>
    <property type="match status" value="1"/>
</dbReference>
<protein>
    <submittedName>
        <fullName evidence="3">F-box protein SKIP19</fullName>
    </submittedName>
</protein>
<proteinExistence type="predicted"/>
<dbReference type="PANTHER" id="PTHR38926">
    <property type="entry name" value="F-BOX DOMAIN CONTAINING PROTEIN, EXPRESSED"/>
    <property type="match status" value="1"/>
</dbReference>
<reference evidence="2" key="1">
    <citation type="journal article" date="2013" name="Nat. Biotechnol.">
        <title>Draft genome sequence of chickpea (Cicer arietinum) provides a resource for trait improvement.</title>
        <authorList>
            <person name="Varshney R.K."/>
            <person name="Song C."/>
            <person name="Saxena R.K."/>
            <person name="Azam S."/>
            <person name="Yu S."/>
            <person name="Sharpe A.G."/>
            <person name="Cannon S."/>
            <person name="Baek J."/>
            <person name="Rosen B.D."/>
            <person name="Tar'an B."/>
            <person name="Millan T."/>
            <person name="Zhang X."/>
            <person name="Ramsay L.D."/>
            <person name="Iwata A."/>
            <person name="Wang Y."/>
            <person name="Nelson W."/>
            <person name="Farmer A.D."/>
            <person name="Gaur P.M."/>
            <person name="Soderlund C."/>
            <person name="Penmetsa R.V."/>
            <person name="Xu C."/>
            <person name="Bharti A.K."/>
            <person name="He W."/>
            <person name="Winter P."/>
            <person name="Zhao S."/>
            <person name="Hane J.K."/>
            <person name="Carrasquilla-Garcia N."/>
            <person name="Condie J.A."/>
            <person name="Upadhyaya H.D."/>
            <person name="Luo M.C."/>
            <person name="Thudi M."/>
            <person name="Gowda C.L."/>
            <person name="Singh N.P."/>
            <person name="Lichtenzveig J."/>
            <person name="Gali K.K."/>
            <person name="Rubio J."/>
            <person name="Nadarajan N."/>
            <person name="Dolezel J."/>
            <person name="Bansal K.C."/>
            <person name="Xu X."/>
            <person name="Edwards D."/>
            <person name="Zhang G."/>
            <person name="Kahl G."/>
            <person name="Gil J."/>
            <person name="Singh K.B."/>
            <person name="Datta S.K."/>
            <person name="Jackson S.A."/>
            <person name="Wang J."/>
            <person name="Cook D.R."/>
        </authorList>
    </citation>
    <scope>NUCLEOTIDE SEQUENCE [LARGE SCALE GENOMIC DNA]</scope>
    <source>
        <strain evidence="2">cv. CDC Frontier</strain>
    </source>
</reference>
<dbReference type="eggNOG" id="KOG1947">
    <property type="taxonomic scope" value="Eukaryota"/>
</dbReference>
<dbReference type="RefSeq" id="XP_004485990.1">
    <property type="nucleotide sequence ID" value="XM_004485933.3"/>
</dbReference>
<sequence length="322" mass="36457">MESLASPSPSPSLTNSKSVIDSGERNWLDLPRDVVSSIFLKLDTVDILVRAQNVCTAWRNISEDPLLWRTINMPNFENDLSTDHELEILCYRAVDYSCGNLLDINIEYFGTDDLLRHIANSASHLQRLRLACCYSITDEGLCGVAEKLSHLEELDISISGLSKDPLEAIGRCCPRLKAFKFNMEGCRRPHIESDDEAFAIAQNMPELRHLQLFGNKMTNDGLLAILDGCPHLESLDIRQCFNINLAGTLGKRCNEQIKDLRLPYDATDDYPFEVEFDYGSLDEDYPSGISDINLSSDNDEYEYYEFSGGSDFSDYEYATYDF</sequence>
<accession>A0A1S2XA14</accession>
<dbReference type="AlphaFoldDB" id="A0A1S2XA14"/>
<dbReference type="GeneID" id="101504944"/>
<dbReference type="PANTHER" id="PTHR38926:SF65">
    <property type="entry name" value="F-BOX_LRR PROTEIN"/>
    <property type="match status" value="1"/>
</dbReference>
<dbReference type="Gene3D" id="3.80.10.10">
    <property type="entry name" value="Ribonuclease Inhibitor"/>
    <property type="match status" value="1"/>
</dbReference>
<dbReference type="InterPro" id="IPR032675">
    <property type="entry name" value="LRR_dom_sf"/>
</dbReference>
<reference evidence="3" key="2">
    <citation type="submission" date="2025-08" db="UniProtKB">
        <authorList>
            <consortium name="RefSeq"/>
        </authorList>
    </citation>
    <scope>IDENTIFICATION</scope>
    <source>
        <tissue evidence="3">Etiolated seedlings</tissue>
    </source>
</reference>
<evidence type="ECO:0000259" key="1">
    <source>
        <dbReference type="PROSITE" id="PS50181"/>
    </source>
</evidence>
<evidence type="ECO:0000313" key="3">
    <source>
        <dbReference type="RefSeq" id="XP_004485990.1"/>
    </source>
</evidence>
<dbReference type="SMART" id="SM00256">
    <property type="entry name" value="FBOX"/>
    <property type="match status" value="1"/>
</dbReference>
<dbReference type="InterPro" id="IPR006553">
    <property type="entry name" value="Leu-rich_rpt_Cys-con_subtyp"/>
</dbReference>
<feature type="domain" description="F-box" evidence="1">
    <location>
        <begin position="24"/>
        <end position="71"/>
    </location>
</feature>
<dbReference type="InterPro" id="IPR001810">
    <property type="entry name" value="F-box_dom"/>
</dbReference>
<organism evidence="2 3">
    <name type="scientific">Cicer arietinum</name>
    <name type="common">Chickpea</name>
    <name type="synonym">Garbanzo</name>
    <dbReference type="NCBI Taxonomy" id="3827"/>
    <lineage>
        <taxon>Eukaryota</taxon>
        <taxon>Viridiplantae</taxon>
        <taxon>Streptophyta</taxon>
        <taxon>Embryophyta</taxon>
        <taxon>Tracheophyta</taxon>
        <taxon>Spermatophyta</taxon>
        <taxon>Magnoliopsida</taxon>
        <taxon>eudicotyledons</taxon>
        <taxon>Gunneridae</taxon>
        <taxon>Pentapetalae</taxon>
        <taxon>rosids</taxon>
        <taxon>fabids</taxon>
        <taxon>Fabales</taxon>
        <taxon>Fabaceae</taxon>
        <taxon>Papilionoideae</taxon>
        <taxon>50 kb inversion clade</taxon>
        <taxon>NPAAA clade</taxon>
        <taxon>Hologalegina</taxon>
        <taxon>IRL clade</taxon>
        <taxon>Cicereae</taxon>
        <taxon>Cicer</taxon>
    </lineage>
</organism>
<dbReference type="Pfam" id="PF12937">
    <property type="entry name" value="F-box-like"/>
    <property type="match status" value="1"/>
</dbReference>
<dbReference type="SMART" id="SM00367">
    <property type="entry name" value="LRR_CC"/>
    <property type="match status" value="4"/>
</dbReference>
<name>A0A1S2XA14_CICAR</name>
<gene>
    <name evidence="3" type="primary">LOC101504944</name>
</gene>
<dbReference type="KEGG" id="cam:101504944"/>
<dbReference type="OrthoDB" id="2095648at2759"/>
<dbReference type="SUPFAM" id="SSF52047">
    <property type="entry name" value="RNI-like"/>
    <property type="match status" value="1"/>
</dbReference>
<dbReference type="Pfam" id="PF13516">
    <property type="entry name" value="LRR_6"/>
    <property type="match status" value="2"/>
</dbReference>
<dbReference type="Gene3D" id="1.20.1280.50">
    <property type="match status" value="1"/>
</dbReference>
<evidence type="ECO:0000313" key="2">
    <source>
        <dbReference type="Proteomes" id="UP000087171"/>
    </source>
</evidence>
<keyword evidence="2" id="KW-1185">Reference proteome</keyword>
<dbReference type="Proteomes" id="UP000087171">
    <property type="component" value="Chromosome Ca1"/>
</dbReference>
<dbReference type="PaxDb" id="3827-XP_004485990.1"/>
<dbReference type="CDD" id="cd22164">
    <property type="entry name" value="F-box_AtSKIP19-like"/>
    <property type="match status" value="1"/>
</dbReference>